<evidence type="ECO:0000313" key="3">
    <source>
        <dbReference type="Proteomes" id="UP000063063"/>
    </source>
</evidence>
<dbReference type="GeneID" id="22574667"/>
<name>A0A088RRT1_LEIPA</name>
<feature type="region of interest" description="Disordered" evidence="1">
    <location>
        <begin position="54"/>
        <end position="111"/>
    </location>
</feature>
<dbReference type="EMBL" id="CP009389">
    <property type="protein sequence ID" value="AIN97949.1"/>
    <property type="molecule type" value="Genomic_DNA"/>
</dbReference>
<dbReference type="AlphaFoldDB" id="A0A088RRT1"/>
<protein>
    <submittedName>
        <fullName evidence="2">Uncharacterized protein</fullName>
    </submittedName>
</protein>
<dbReference type="KEGG" id="lpan:LPMP_204560"/>
<dbReference type="eggNOG" id="ENOG502SKHA">
    <property type="taxonomic scope" value="Eukaryota"/>
</dbReference>
<dbReference type="OrthoDB" id="273868at2759"/>
<dbReference type="VEuPathDB" id="TriTrypDB:LPAL13_200052300"/>
<gene>
    <name evidence="2" type="ORF">LPMP_204560</name>
</gene>
<evidence type="ECO:0000313" key="2">
    <source>
        <dbReference type="EMBL" id="AIN97949.1"/>
    </source>
</evidence>
<sequence>MFEEALRQAPREELVEHIQLQRELIQRLHRRVLELESSLESMYTCSSADCGADSAADCRASPSEQQRSALSTNARPSPSHPAYPQCVGGASGGGTPQTARTHPSVTHRETSLAFNNLWRADEDGAVTAPEPRRQPPHPHTEEKAPTTFASLSFSSQRQANAHVALATYNNGTSATTASAPALPALSSAAASSTELTSSSVDHPTLLEGIKEINYVLAAHRAGHPALPLPVVEELEDIRTRLLLGFKQTYVMGDRDDGTAQAAAAACQAYCALPQGEEAVPYEVPLDLLFERRADAFSDASRVCPRWISPDSSRVVYGTSPHCHPVALRGGNRNGEEEEEEG</sequence>
<dbReference type="VEuPathDB" id="TriTrypDB:LPMP_204560"/>
<reference evidence="2 3" key="1">
    <citation type="journal article" date="2015" name="Sci. Rep.">
        <title>The genome of Leishmania panamensis: insights into genomics of the L. (Viannia) subgenus.</title>
        <authorList>
            <person name="Llanes A."/>
            <person name="Restrepo C.M."/>
            <person name="Vecchio G.D."/>
            <person name="Anguizola F.J."/>
            <person name="Lleonart R."/>
        </authorList>
    </citation>
    <scope>NUCLEOTIDE SEQUENCE [LARGE SCALE GENOMIC DNA]</scope>
    <source>
        <strain evidence="2 3">MHOM/PA/94/PSC-1</strain>
    </source>
</reference>
<dbReference type="RefSeq" id="XP_010698656.1">
    <property type="nucleotide sequence ID" value="XM_010700354.1"/>
</dbReference>
<dbReference type="Proteomes" id="UP000063063">
    <property type="component" value="Chromosome 20"/>
</dbReference>
<evidence type="ECO:0000256" key="1">
    <source>
        <dbReference type="SAM" id="MobiDB-lite"/>
    </source>
</evidence>
<organism evidence="2 3">
    <name type="scientific">Leishmania panamensis</name>
    <dbReference type="NCBI Taxonomy" id="5679"/>
    <lineage>
        <taxon>Eukaryota</taxon>
        <taxon>Discoba</taxon>
        <taxon>Euglenozoa</taxon>
        <taxon>Kinetoplastea</taxon>
        <taxon>Metakinetoplastina</taxon>
        <taxon>Trypanosomatida</taxon>
        <taxon>Trypanosomatidae</taxon>
        <taxon>Leishmaniinae</taxon>
        <taxon>Leishmania</taxon>
        <taxon>Leishmania guyanensis species complex</taxon>
    </lineage>
</organism>
<keyword evidence="3" id="KW-1185">Reference proteome</keyword>
<feature type="compositionally biased region" description="Polar residues" evidence="1">
    <location>
        <begin position="62"/>
        <end position="76"/>
    </location>
</feature>
<proteinExistence type="predicted"/>
<accession>A0A088RRT1</accession>